<proteinExistence type="predicted"/>
<sequence>ETTSSKGATIRCIDWLEESEGWTVGGNGRNNRVTQLKGPPMKQSATNLSGYDGQLL</sequence>
<name>A0ABS8Y574_DATST</name>
<dbReference type="EMBL" id="JACEIK010016881">
    <property type="protein sequence ID" value="MCE5165735.1"/>
    <property type="molecule type" value="Genomic_DNA"/>
</dbReference>
<feature type="non-terminal residue" evidence="2">
    <location>
        <position position="1"/>
    </location>
</feature>
<gene>
    <name evidence="2" type="ORF">HAX54_011952</name>
</gene>
<organism evidence="2 3">
    <name type="scientific">Datura stramonium</name>
    <name type="common">Jimsonweed</name>
    <name type="synonym">Common thornapple</name>
    <dbReference type="NCBI Taxonomy" id="4076"/>
    <lineage>
        <taxon>Eukaryota</taxon>
        <taxon>Viridiplantae</taxon>
        <taxon>Streptophyta</taxon>
        <taxon>Embryophyta</taxon>
        <taxon>Tracheophyta</taxon>
        <taxon>Spermatophyta</taxon>
        <taxon>Magnoliopsida</taxon>
        <taxon>eudicotyledons</taxon>
        <taxon>Gunneridae</taxon>
        <taxon>Pentapetalae</taxon>
        <taxon>asterids</taxon>
        <taxon>lamiids</taxon>
        <taxon>Solanales</taxon>
        <taxon>Solanaceae</taxon>
        <taxon>Solanoideae</taxon>
        <taxon>Datureae</taxon>
        <taxon>Datura</taxon>
    </lineage>
</organism>
<evidence type="ECO:0000313" key="3">
    <source>
        <dbReference type="Proteomes" id="UP000823775"/>
    </source>
</evidence>
<protein>
    <submittedName>
        <fullName evidence="2">Uncharacterized protein</fullName>
    </submittedName>
</protein>
<comment type="caution">
    <text evidence="2">The sequence shown here is derived from an EMBL/GenBank/DDBJ whole genome shotgun (WGS) entry which is preliminary data.</text>
</comment>
<evidence type="ECO:0000256" key="1">
    <source>
        <dbReference type="SAM" id="MobiDB-lite"/>
    </source>
</evidence>
<dbReference type="Proteomes" id="UP000823775">
    <property type="component" value="Unassembled WGS sequence"/>
</dbReference>
<feature type="non-terminal residue" evidence="2">
    <location>
        <position position="56"/>
    </location>
</feature>
<evidence type="ECO:0000313" key="2">
    <source>
        <dbReference type="EMBL" id="MCE5165735.1"/>
    </source>
</evidence>
<keyword evidence="3" id="KW-1185">Reference proteome</keyword>
<reference evidence="2 3" key="1">
    <citation type="journal article" date="2021" name="BMC Genomics">
        <title>Datura genome reveals duplications of psychoactive alkaloid biosynthetic genes and high mutation rate following tissue culture.</title>
        <authorList>
            <person name="Rajewski A."/>
            <person name="Carter-House D."/>
            <person name="Stajich J."/>
            <person name="Litt A."/>
        </authorList>
    </citation>
    <scope>NUCLEOTIDE SEQUENCE [LARGE SCALE GENOMIC DNA]</scope>
    <source>
        <strain evidence="2">AR-01</strain>
    </source>
</reference>
<accession>A0ABS8Y574</accession>
<feature type="region of interest" description="Disordered" evidence="1">
    <location>
        <begin position="23"/>
        <end position="56"/>
    </location>
</feature>